<reference evidence="4" key="1">
    <citation type="submission" date="2020-03" db="EMBL/GenBank/DDBJ databases">
        <title>Hybrid Assembly of Korean Phytophthora infestans isolates.</title>
        <authorList>
            <person name="Prokchorchik M."/>
            <person name="Lee Y."/>
            <person name="Seo J."/>
            <person name="Cho J.-H."/>
            <person name="Park Y.-E."/>
            <person name="Jang D.-C."/>
            <person name="Im J.-S."/>
            <person name="Choi J.-G."/>
            <person name="Park H.-J."/>
            <person name="Lee G.-B."/>
            <person name="Lee Y.-G."/>
            <person name="Hong S.-Y."/>
            <person name="Cho K."/>
            <person name="Sohn K.H."/>
        </authorList>
    </citation>
    <scope>NUCLEOTIDE SEQUENCE</scope>
    <source>
        <strain evidence="4">KR_2_A2</strain>
    </source>
</reference>
<keyword evidence="2" id="KW-0472">Membrane</keyword>
<dbReference type="Gene3D" id="3.80.10.10">
    <property type="entry name" value="Ribonuclease Inhibitor"/>
    <property type="match status" value="1"/>
</dbReference>
<protein>
    <recommendedName>
        <fullName evidence="3">WLGC domain-containing protein</fullName>
    </recommendedName>
</protein>
<dbReference type="SUPFAM" id="SSF52058">
    <property type="entry name" value="L domain-like"/>
    <property type="match status" value="1"/>
</dbReference>
<evidence type="ECO:0000259" key="3">
    <source>
        <dbReference type="Pfam" id="PF26605"/>
    </source>
</evidence>
<dbReference type="EMBL" id="JAACNO010001196">
    <property type="protein sequence ID" value="KAF4142407.1"/>
    <property type="molecule type" value="Genomic_DNA"/>
</dbReference>
<dbReference type="AlphaFoldDB" id="A0A8S9US44"/>
<feature type="transmembrane region" description="Helical" evidence="2">
    <location>
        <begin position="248"/>
        <end position="270"/>
    </location>
</feature>
<dbReference type="Pfam" id="PF26605">
    <property type="entry name" value="WLGC"/>
    <property type="match status" value="1"/>
</dbReference>
<feature type="transmembrane region" description="Helical" evidence="2">
    <location>
        <begin position="282"/>
        <end position="301"/>
    </location>
</feature>
<organism evidence="4 5">
    <name type="scientific">Phytophthora infestans</name>
    <name type="common">Potato late blight agent</name>
    <name type="synonym">Botrytis infestans</name>
    <dbReference type="NCBI Taxonomy" id="4787"/>
    <lineage>
        <taxon>Eukaryota</taxon>
        <taxon>Sar</taxon>
        <taxon>Stramenopiles</taxon>
        <taxon>Oomycota</taxon>
        <taxon>Peronosporomycetes</taxon>
        <taxon>Peronosporales</taxon>
        <taxon>Peronosporaceae</taxon>
        <taxon>Phytophthora</taxon>
    </lineage>
</organism>
<evidence type="ECO:0000256" key="1">
    <source>
        <dbReference type="SAM" id="MobiDB-lite"/>
    </source>
</evidence>
<comment type="caution">
    <text evidence="4">The sequence shown here is derived from an EMBL/GenBank/DDBJ whole genome shotgun (WGS) entry which is preliminary data.</text>
</comment>
<feature type="region of interest" description="Disordered" evidence="1">
    <location>
        <begin position="1"/>
        <end position="30"/>
    </location>
</feature>
<evidence type="ECO:0000256" key="2">
    <source>
        <dbReference type="SAM" id="Phobius"/>
    </source>
</evidence>
<dbReference type="InterPro" id="IPR058256">
    <property type="entry name" value="WLGC"/>
</dbReference>
<proteinExistence type="predicted"/>
<sequence>MKAAVSPQVDDVPTPGPCADDTSSRRSSHIRRSLDESAEWLKALRGPGIVHLDHLTDPMSAALDASTCREGVNKSSSQRLSFWQVFGVFGIPMLLFLVMSILWTAWLIILTLAPNETANYLMHTGDYDDGHFWLLAEQELWIKLSRIAGLVLAVVGYLHIMVKMLVCRTVPASFAVKTGGIRKASIENKKVVLPTRRRSITLEGVWNELTGINGSYRKFWNLAHKTADLITQFILLSSHLEQGFPNTLVYGWAAFISCNCLSCVLNILLSKFSALTEILVDSMFDLIATIVYPVFTLIYCYHNFQFDHEVFRTYVQVLPPGSFEIIARLFADPAQVELFRVNFNSLRDQTPLLLVIHLLMNLSFWHRFKGVTEVMMRTNGRLIYPSTRSKIRSRHQIRVPKPIALFFALLGVLVAPYSHYAIQNSRVGCSPYAECLVYAHRFPWSFAYQDLCPCRTLVDIDRAPSTYKQWSNPVDVTDKVKILAASGDLKVLRLINRQLLELPDELQSCQLEHLTLIYTSTTSLPDWTSNWKSLEFLHIEGKQGSENLGYLPSDLFSDMPHLLFLHLALHRSLTSLPALDGTPRLQTLELAHLFGLTRLPDLDNTVDLHGIVIAYLPLLETLPDLLQLKHLVSVTVFRPSFLCCNGYLGSCDLTHPFCDADTTHGFLAAACLTDARLQASSAMINYLASFGATVCYKTPDSLLEFADIPTKASVDMCGGVPYRRCEIVDPMTNEVLKGMCYNLRMQVLSCNPDPFNIAVRKRQITLNVGTPCDVQEEGWLGCIEAKS</sequence>
<feature type="transmembrane region" description="Helical" evidence="2">
    <location>
        <begin position="85"/>
        <end position="113"/>
    </location>
</feature>
<accession>A0A8S9US44</accession>
<evidence type="ECO:0000313" key="4">
    <source>
        <dbReference type="EMBL" id="KAF4142407.1"/>
    </source>
</evidence>
<evidence type="ECO:0000313" key="5">
    <source>
        <dbReference type="Proteomes" id="UP000704712"/>
    </source>
</evidence>
<keyword evidence="2" id="KW-0812">Transmembrane</keyword>
<gene>
    <name evidence="4" type="ORF">GN958_ATG08583</name>
</gene>
<dbReference type="InterPro" id="IPR032675">
    <property type="entry name" value="LRR_dom_sf"/>
</dbReference>
<keyword evidence="2" id="KW-1133">Transmembrane helix</keyword>
<feature type="transmembrane region" description="Helical" evidence="2">
    <location>
        <begin position="403"/>
        <end position="422"/>
    </location>
</feature>
<dbReference type="Proteomes" id="UP000704712">
    <property type="component" value="Unassembled WGS sequence"/>
</dbReference>
<feature type="domain" description="WLGC" evidence="3">
    <location>
        <begin position="713"/>
        <end position="782"/>
    </location>
</feature>
<name>A0A8S9US44_PHYIN</name>
<feature type="transmembrane region" description="Helical" evidence="2">
    <location>
        <begin position="140"/>
        <end position="160"/>
    </location>
</feature>